<keyword evidence="8" id="KW-0997">Cell inner membrane</keyword>
<accession>A0A3G9G337</accession>
<dbReference type="PANTHER" id="PTHR23502">
    <property type="entry name" value="MAJOR FACILITATOR SUPERFAMILY"/>
    <property type="match status" value="1"/>
</dbReference>
<name>A0A3G9G337_9CAUL</name>
<evidence type="ECO:0000256" key="7">
    <source>
        <dbReference type="ARBA" id="ARBA00023136"/>
    </source>
</evidence>
<dbReference type="Gene3D" id="1.20.1720.10">
    <property type="entry name" value="Multidrug resistance protein D"/>
    <property type="match status" value="1"/>
</dbReference>
<comment type="similarity">
    <text evidence="2 8">Belongs to the major facilitator superfamily. Bcr/CmlA family.</text>
</comment>
<dbReference type="RefSeq" id="WP_126423298.1">
    <property type="nucleotide sequence ID" value="NZ_AP018828.1"/>
</dbReference>
<evidence type="ECO:0000256" key="3">
    <source>
        <dbReference type="ARBA" id="ARBA00022448"/>
    </source>
</evidence>
<feature type="transmembrane region" description="Helical" evidence="8">
    <location>
        <begin position="171"/>
        <end position="190"/>
    </location>
</feature>
<evidence type="ECO:0000256" key="5">
    <source>
        <dbReference type="ARBA" id="ARBA00022692"/>
    </source>
</evidence>
<dbReference type="InterPro" id="IPR011701">
    <property type="entry name" value="MFS"/>
</dbReference>
<feature type="transmembrane region" description="Helical" evidence="8">
    <location>
        <begin position="289"/>
        <end position="306"/>
    </location>
</feature>
<keyword evidence="6 8" id="KW-1133">Transmembrane helix</keyword>
<dbReference type="Pfam" id="PF07690">
    <property type="entry name" value="MFS_1"/>
    <property type="match status" value="1"/>
</dbReference>
<dbReference type="PROSITE" id="PS50850">
    <property type="entry name" value="MFS"/>
    <property type="match status" value="1"/>
</dbReference>
<evidence type="ECO:0000256" key="6">
    <source>
        <dbReference type="ARBA" id="ARBA00022989"/>
    </source>
</evidence>
<gene>
    <name evidence="10" type="ORF">EM6_2360</name>
</gene>
<dbReference type="SUPFAM" id="SSF103473">
    <property type="entry name" value="MFS general substrate transporter"/>
    <property type="match status" value="1"/>
</dbReference>
<dbReference type="GO" id="GO:0042910">
    <property type="term" value="F:xenobiotic transmembrane transporter activity"/>
    <property type="evidence" value="ECO:0007669"/>
    <property type="project" value="InterPro"/>
</dbReference>
<feature type="transmembrane region" description="Helical" evidence="8">
    <location>
        <begin position="347"/>
        <end position="367"/>
    </location>
</feature>
<feature type="transmembrane region" description="Helical" evidence="8">
    <location>
        <begin position="107"/>
        <end position="124"/>
    </location>
</feature>
<keyword evidence="4" id="KW-1003">Cell membrane</keyword>
<feature type="transmembrane region" description="Helical" evidence="8">
    <location>
        <begin position="12"/>
        <end position="30"/>
    </location>
</feature>
<evidence type="ECO:0000313" key="10">
    <source>
        <dbReference type="EMBL" id="BBF81752.1"/>
    </source>
</evidence>
<dbReference type="PANTHER" id="PTHR23502:SF132">
    <property type="entry name" value="POLYAMINE TRANSPORTER 2-RELATED"/>
    <property type="match status" value="1"/>
</dbReference>
<evidence type="ECO:0000256" key="2">
    <source>
        <dbReference type="ARBA" id="ARBA00006236"/>
    </source>
</evidence>
<feature type="transmembrane region" description="Helical" evidence="8">
    <location>
        <begin position="82"/>
        <end position="101"/>
    </location>
</feature>
<dbReference type="Proteomes" id="UP000278756">
    <property type="component" value="Chromosome 2"/>
</dbReference>
<reference evidence="11" key="1">
    <citation type="journal article" date="2017" name="Biotechnol. Biofuels">
        <title>Evaluation of environmental bacterial communities as a factor affecting the growth of duckweed Lemna minor.</title>
        <authorList>
            <person name="Ishizawa H."/>
            <person name="Kuroda M."/>
            <person name="Morikawa M."/>
            <person name="Ike M."/>
        </authorList>
    </citation>
    <scope>NUCLEOTIDE SEQUENCE [LARGE SCALE GENOMIC DNA]</scope>
    <source>
        <strain evidence="11">M6</strain>
    </source>
</reference>
<reference evidence="11" key="2">
    <citation type="journal article" date="2017" name="Plant Physiol. Biochem.">
        <title>Differential oxidative and antioxidative response of duckweed Lemna minor toward plant growth promoting/inhibiting bacteria.</title>
        <authorList>
            <person name="Ishizawa H."/>
            <person name="Kuroda M."/>
            <person name="Morikawa M."/>
            <person name="Ike M."/>
        </authorList>
    </citation>
    <scope>NUCLEOTIDE SEQUENCE [LARGE SCALE GENOMIC DNA]</scope>
    <source>
        <strain evidence="11">M6</strain>
    </source>
</reference>
<feature type="transmembrane region" description="Helical" evidence="8">
    <location>
        <begin position="253"/>
        <end position="277"/>
    </location>
</feature>
<keyword evidence="5 8" id="KW-0812">Transmembrane</keyword>
<feature type="transmembrane region" description="Helical" evidence="8">
    <location>
        <begin position="50"/>
        <end position="70"/>
    </location>
</feature>
<feature type="transmembrane region" description="Helical" evidence="8">
    <location>
        <begin position="373"/>
        <end position="395"/>
    </location>
</feature>
<keyword evidence="7 8" id="KW-0472">Membrane</keyword>
<dbReference type="InterPro" id="IPR004812">
    <property type="entry name" value="Efflux_drug-R_Bcr/CmlA"/>
</dbReference>
<feature type="transmembrane region" description="Helical" evidence="8">
    <location>
        <begin position="312"/>
        <end position="335"/>
    </location>
</feature>
<evidence type="ECO:0000259" key="9">
    <source>
        <dbReference type="PROSITE" id="PS50850"/>
    </source>
</evidence>
<comment type="subcellular location">
    <subcellularLocation>
        <location evidence="8">Cell inner membrane</location>
        <topology evidence="8">Multi-pass membrane protein</topology>
    </subcellularLocation>
    <subcellularLocation>
        <location evidence="1">Cell membrane</location>
        <topology evidence="1">Multi-pass membrane protein</topology>
    </subcellularLocation>
</comment>
<evidence type="ECO:0000256" key="8">
    <source>
        <dbReference type="RuleBase" id="RU365088"/>
    </source>
</evidence>
<organism evidence="10 11">
    <name type="scientific">Asticcacaulis excentricus</name>
    <dbReference type="NCBI Taxonomy" id="78587"/>
    <lineage>
        <taxon>Bacteria</taxon>
        <taxon>Pseudomonadati</taxon>
        <taxon>Pseudomonadota</taxon>
        <taxon>Alphaproteobacteria</taxon>
        <taxon>Caulobacterales</taxon>
        <taxon>Caulobacteraceae</taxon>
        <taxon>Asticcacaulis</taxon>
    </lineage>
</organism>
<feature type="transmembrane region" description="Helical" evidence="8">
    <location>
        <begin position="221"/>
        <end position="241"/>
    </location>
</feature>
<sequence>MFKLPPKDIPPFPEFVAIIAACMAATALSVDTMLPALPAMAADFGIDNANRMQLIISVFFMGIGIGQFICGTLSDWLGRRRVLLGGLIVYVLLSLTVSLVTDLEHMILLRFFQGVAAASANVIPRSAIRDLYSGARMAKVLSTSHVIFMAVPIMAPSLGQLIMLAFPWRGIFFALTIAGLLVFVWVWLRLPETLPVEQRFAPSPGKFLRVARYIASEPTSLGYGLAVMVMTAMILCYLSMMPQIFEEVFHQPGYLGLVFALCAGAMAVGAFINIRLVERLGTRVMSHRSLTALIILSVVHVVWALLGYETLISFTLLQGLTMMCMAMCTSNFTAIAMEKVGHVAGTAASLQGVLSMVGGGLIGAWIGQFWSGGVWLLPLAAMGLGLTAISIILVVEKGRLYRNPV</sequence>
<dbReference type="OrthoDB" id="9800416at2"/>
<evidence type="ECO:0000313" key="11">
    <source>
        <dbReference type="Proteomes" id="UP000278756"/>
    </source>
</evidence>
<dbReference type="CDD" id="cd17320">
    <property type="entry name" value="MFS_MdfA_MDR_like"/>
    <property type="match status" value="1"/>
</dbReference>
<dbReference type="NCBIfam" id="TIGR00710">
    <property type="entry name" value="efflux_Bcr_CflA"/>
    <property type="match status" value="1"/>
</dbReference>
<evidence type="ECO:0000256" key="1">
    <source>
        <dbReference type="ARBA" id="ARBA00004651"/>
    </source>
</evidence>
<dbReference type="GO" id="GO:0005886">
    <property type="term" value="C:plasma membrane"/>
    <property type="evidence" value="ECO:0007669"/>
    <property type="project" value="UniProtKB-SubCell"/>
</dbReference>
<feature type="domain" description="Major facilitator superfamily (MFS) profile" evidence="9">
    <location>
        <begin position="15"/>
        <end position="399"/>
    </location>
</feature>
<proteinExistence type="inferred from homology"/>
<dbReference type="EMBL" id="AP018828">
    <property type="protein sequence ID" value="BBF81752.1"/>
    <property type="molecule type" value="Genomic_DNA"/>
</dbReference>
<evidence type="ECO:0000256" key="4">
    <source>
        <dbReference type="ARBA" id="ARBA00022475"/>
    </source>
</evidence>
<dbReference type="InterPro" id="IPR036259">
    <property type="entry name" value="MFS_trans_sf"/>
</dbReference>
<dbReference type="InterPro" id="IPR020846">
    <property type="entry name" value="MFS_dom"/>
</dbReference>
<dbReference type="GO" id="GO:1990961">
    <property type="term" value="P:xenobiotic detoxification by transmembrane export across the plasma membrane"/>
    <property type="evidence" value="ECO:0007669"/>
    <property type="project" value="InterPro"/>
</dbReference>
<keyword evidence="3 8" id="KW-0813">Transport</keyword>
<dbReference type="AlphaFoldDB" id="A0A3G9G337"/>
<feature type="transmembrane region" description="Helical" evidence="8">
    <location>
        <begin position="145"/>
        <end position="165"/>
    </location>
</feature>
<protein>
    <recommendedName>
        <fullName evidence="8">Bcr/CflA family efflux transporter</fullName>
    </recommendedName>
</protein>